<evidence type="ECO:0000313" key="5">
    <source>
        <dbReference type="EMBL" id="NOV47865.1"/>
    </source>
</evidence>
<sequence>MNVSRLSRNLPIREELLEFINRENAGNREIFANLLACLMIQPSSKSEFEDIFTKATIRLCDQLFEEIDLRRDQLISTYLGALELYPNNLILLNAYGATLARIGDLEEALAVTEHATQCDKESLLSERNLQQIKDMLVPRWHFRMLNDRTRNNAFHNAIVKQVNNGYNTILDIGTGTGLLSLYASEGNFKSIDAYETSKVMFKVAQKVFQANNCPHVRLMNSSSVDVDMKQFSKVSLIITEIFDCGIFGEDLINSIQYSADNLTLPDWKIIPYGIVAHIAAIESDSIFKNNKLIYPNITGLFCNNILAHSDDDNEPYDTENLKTKKDIKYITDSKVLYDIDLKCESLKTTMLKKQSISLRCAESGFIDAFAVWMTLKLDDENIINTGPFNDNKYCCWEQAIFSTKQKFKVQKGDEIVLNSYCKDSLVLEHDLLSANINSIPLPKSVIQFLNDELYMRKLMDVYEIIKNDNFKRTNILDLSPFPILGLLLLKGNNFNYLLCNDCDENVKLFIKLIAQLNQIDPDVIHFSQISDIDDSLEFDVVIYNWIHAKGEFADDYILQQDLYKLKKHRCISVPFQVRICGLLVESKWLDFITQVSDHNVQNYKIAEFINKFQIKKHIDFKICEADLTPCSDCIDLGPITSIMGSLVDQISVSVLKDCNINGIAYWYNIQFHENDTPYSTKDIDNYIKNAAFTFDSISMKSGEFAKVNVLQKEGLLKIEVVNESS</sequence>
<dbReference type="Pfam" id="PF22528">
    <property type="entry name" value="PRMT_C"/>
    <property type="match status" value="1"/>
</dbReference>
<keyword evidence="1 5" id="KW-0489">Methyltransferase</keyword>
<dbReference type="GO" id="GO:0042054">
    <property type="term" value="F:histone methyltransferase activity"/>
    <property type="evidence" value="ECO:0007669"/>
    <property type="project" value="TreeGrafter"/>
</dbReference>
<dbReference type="GO" id="GO:0005634">
    <property type="term" value="C:nucleus"/>
    <property type="evidence" value="ECO:0007669"/>
    <property type="project" value="TreeGrafter"/>
</dbReference>
<dbReference type="AlphaFoldDB" id="A0A6M2DNH9"/>
<protein>
    <submittedName>
        <fullName evidence="5">Protein arginine n-methyltransferase prmt1</fullName>
    </submittedName>
</protein>
<keyword evidence="2 5" id="KW-0808">Transferase</keyword>
<evidence type="ECO:0000256" key="1">
    <source>
        <dbReference type="ARBA" id="ARBA00022603"/>
    </source>
</evidence>
<dbReference type="GO" id="GO:0032259">
    <property type="term" value="P:methylation"/>
    <property type="evidence" value="ECO:0007669"/>
    <property type="project" value="UniProtKB-KW"/>
</dbReference>
<dbReference type="EMBL" id="GIIL01004139">
    <property type="protein sequence ID" value="NOV47865.1"/>
    <property type="molecule type" value="Transcribed_RNA"/>
</dbReference>
<dbReference type="Pfam" id="PF06325">
    <property type="entry name" value="PrmA"/>
    <property type="match status" value="1"/>
</dbReference>
<dbReference type="PANTHER" id="PTHR11006:SF60">
    <property type="entry name" value="PROTEIN ARGININE N-METHYLTRANSFERASE 9"/>
    <property type="match status" value="1"/>
</dbReference>
<dbReference type="InterPro" id="IPR011990">
    <property type="entry name" value="TPR-like_helical_dom_sf"/>
</dbReference>
<evidence type="ECO:0000256" key="2">
    <source>
        <dbReference type="ARBA" id="ARBA00022679"/>
    </source>
</evidence>
<reference evidence="5" key="1">
    <citation type="submission" date="2020-03" db="EMBL/GenBank/DDBJ databases">
        <title>Transcriptomic Profiling of the Digestive Tract of the Rat Flea, Xenopsylla cheopis, Following Blood Feeding and Infection with Yersinia pestis.</title>
        <authorList>
            <person name="Bland D.M."/>
            <person name="Martens C.A."/>
            <person name="Virtaneva K."/>
            <person name="Kanakabandi K."/>
            <person name="Long D."/>
            <person name="Rosenke R."/>
            <person name="Saturday G.A."/>
            <person name="Hoyt F.H."/>
            <person name="Bruno D.P."/>
            <person name="Ribeiro J.M.C."/>
            <person name="Hinnebusch J."/>
        </authorList>
    </citation>
    <scope>NUCLEOTIDE SEQUENCE</scope>
</reference>
<dbReference type="CDD" id="cd02440">
    <property type="entry name" value="AdoMet_MTases"/>
    <property type="match status" value="1"/>
</dbReference>
<dbReference type="SUPFAM" id="SSF48452">
    <property type="entry name" value="TPR-like"/>
    <property type="match status" value="1"/>
</dbReference>
<feature type="domain" description="Protein arginine N-methyltransferase" evidence="4">
    <location>
        <begin position="328"/>
        <end position="427"/>
    </location>
</feature>
<evidence type="ECO:0000259" key="4">
    <source>
        <dbReference type="Pfam" id="PF22528"/>
    </source>
</evidence>
<dbReference type="InterPro" id="IPR055135">
    <property type="entry name" value="PRMT_dom"/>
</dbReference>
<dbReference type="InterPro" id="IPR029063">
    <property type="entry name" value="SAM-dependent_MTases_sf"/>
</dbReference>
<evidence type="ECO:0000256" key="3">
    <source>
        <dbReference type="ARBA" id="ARBA00022691"/>
    </source>
</evidence>
<name>A0A6M2DNH9_XENCH</name>
<dbReference type="SUPFAM" id="SSF53335">
    <property type="entry name" value="S-adenosyl-L-methionine-dependent methyltransferases"/>
    <property type="match status" value="1"/>
</dbReference>
<dbReference type="Gene3D" id="2.70.160.11">
    <property type="entry name" value="Hnrnp arginine n-methyltransferase1"/>
    <property type="match status" value="1"/>
</dbReference>
<dbReference type="PANTHER" id="PTHR11006">
    <property type="entry name" value="PROTEIN ARGININE N-METHYLTRANSFERASE"/>
    <property type="match status" value="1"/>
</dbReference>
<dbReference type="InterPro" id="IPR025799">
    <property type="entry name" value="Arg_MeTrfase"/>
</dbReference>
<dbReference type="GO" id="GO:0016274">
    <property type="term" value="F:protein-arginine N-methyltransferase activity"/>
    <property type="evidence" value="ECO:0007669"/>
    <property type="project" value="InterPro"/>
</dbReference>
<organism evidence="5">
    <name type="scientific">Xenopsylla cheopis</name>
    <name type="common">Oriental rat flea</name>
    <name type="synonym">Pulex cheopis</name>
    <dbReference type="NCBI Taxonomy" id="163159"/>
    <lineage>
        <taxon>Eukaryota</taxon>
        <taxon>Metazoa</taxon>
        <taxon>Ecdysozoa</taxon>
        <taxon>Arthropoda</taxon>
        <taxon>Hexapoda</taxon>
        <taxon>Insecta</taxon>
        <taxon>Pterygota</taxon>
        <taxon>Neoptera</taxon>
        <taxon>Endopterygota</taxon>
        <taxon>Siphonaptera</taxon>
        <taxon>Pulicidae</taxon>
        <taxon>Xenopsyllinae</taxon>
        <taxon>Xenopsylla</taxon>
    </lineage>
</organism>
<accession>A0A6M2DNH9</accession>
<dbReference type="Gene3D" id="1.25.40.10">
    <property type="entry name" value="Tetratricopeptide repeat domain"/>
    <property type="match status" value="1"/>
</dbReference>
<proteinExistence type="predicted"/>
<dbReference type="Gene3D" id="3.40.50.150">
    <property type="entry name" value="Vaccinia Virus protein VP39"/>
    <property type="match status" value="1"/>
</dbReference>
<keyword evidence="3" id="KW-0949">S-adenosyl-L-methionine</keyword>